<dbReference type="AlphaFoldDB" id="A0A5C7SBC2"/>
<feature type="non-terminal residue" evidence="1">
    <location>
        <position position="53"/>
    </location>
</feature>
<evidence type="ECO:0000313" key="1">
    <source>
        <dbReference type="EMBL" id="TXH80255.1"/>
    </source>
</evidence>
<organism evidence="1 2">
    <name type="scientific">Thauera aminoaromatica</name>
    <dbReference type="NCBI Taxonomy" id="164330"/>
    <lineage>
        <taxon>Bacteria</taxon>
        <taxon>Pseudomonadati</taxon>
        <taxon>Pseudomonadota</taxon>
        <taxon>Betaproteobacteria</taxon>
        <taxon>Rhodocyclales</taxon>
        <taxon>Zoogloeaceae</taxon>
        <taxon>Thauera</taxon>
    </lineage>
</organism>
<name>A0A5C7SBC2_THASP</name>
<accession>A0A5C7SBC2</accession>
<dbReference type="EMBL" id="SSFD01000316">
    <property type="protein sequence ID" value="TXH80255.1"/>
    <property type="molecule type" value="Genomic_DNA"/>
</dbReference>
<gene>
    <name evidence="1" type="ORF">E6Q80_18860</name>
</gene>
<reference evidence="1 2" key="1">
    <citation type="submission" date="2018-09" db="EMBL/GenBank/DDBJ databases">
        <title>Metagenome Assembled Genomes from an Advanced Water Purification Facility.</title>
        <authorList>
            <person name="Stamps B.W."/>
            <person name="Spear J.R."/>
        </authorList>
    </citation>
    <scope>NUCLEOTIDE SEQUENCE [LARGE SCALE GENOMIC DNA]</scope>
    <source>
        <strain evidence="1">Bin_27_1</strain>
    </source>
</reference>
<proteinExistence type="predicted"/>
<comment type="caution">
    <text evidence="1">The sequence shown here is derived from an EMBL/GenBank/DDBJ whole genome shotgun (WGS) entry which is preliminary data.</text>
</comment>
<protein>
    <submittedName>
        <fullName evidence="1">AEC family transporter</fullName>
    </submittedName>
</protein>
<dbReference type="Proteomes" id="UP000321192">
    <property type="component" value="Unassembled WGS sequence"/>
</dbReference>
<sequence>MLIRIVSILFPLFAITALGYFVGRRMKPDLSHANKLNMDVFVPALVFGALVGK</sequence>
<evidence type="ECO:0000313" key="2">
    <source>
        <dbReference type="Proteomes" id="UP000321192"/>
    </source>
</evidence>